<keyword evidence="1" id="KW-0472">Membrane</keyword>
<feature type="transmembrane region" description="Helical" evidence="1">
    <location>
        <begin position="344"/>
        <end position="368"/>
    </location>
</feature>
<feature type="transmembrane region" description="Helical" evidence="1">
    <location>
        <begin position="472"/>
        <end position="495"/>
    </location>
</feature>
<dbReference type="EMBL" id="BJYZ01000011">
    <property type="protein sequence ID" value="GEO38610.1"/>
    <property type="molecule type" value="Genomic_DNA"/>
</dbReference>
<gene>
    <name evidence="3" type="ORF">SAE02_27580</name>
</gene>
<feature type="chain" id="PRO_5022048636" evidence="2">
    <location>
        <begin position="40"/>
        <end position="496"/>
    </location>
</feature>
<reference evidence="3 4" key="1">
    <citation type="submission" date="2019-07" db="EMBL/GenBank/DDBJ databases">
        <title>Whole genome shotgun sequence of Skermanella aerolata NBRC 106429.</title>
        <authorList>
            <person name="Hosoyama A."/>
            <person name="Uohara A."/>
            <person name="Ohji S."/>
            <person name="Ichikawa N."/>
        </authorList>
    </citation>
    <scope>NUCLEOTIDE SEQUENCE [LARGE SCALE GENOMIC DNA]</scope>
    <source>
        <strain evidence="3 4">NBRC 106429</strain>
    </source>
</reference>
<protein>
    <submittedName>
        <fullName evidence="3">Sodium:proton antiporter</fullName>
    </submittedName>
</protein>
<accession>A0A512DQZ4</accession>
<feature type="transmembrane region" description="Helical" evidence="1">
    <location>
        <begin position="119"/>
        <end position="139"/>
    </location>
</feature>
<dbReference type="AlphaFoldDB" id="A0A512DQZ4"/>
<feature type="transmembrane region" description="Helical" evidence="1">
    <location>
        <begin position="190"/>
        <end position="211"/>
    </location>
</feature>
<dbReference type="OrthoDB" id="9765532at2"/>
<feature type="transmembrane region" description="Helical" evidence="1">
    <location>
        <begin position="433"/>
        <end position="451"/>
    </location>
</feature>
<feature type="transmembrane region" description="Helical" evidence="1">
    <location>
        <begin position="58"/>
        <end position="77"/>
    </location>
</feature>
<sequence length="496" mass="53872">MKNNKASWIHRHATHATLVILTVLAASLFFLLGPSAAWAAEAVGHGAAPHLDGAELELFWVVPFAGILLSIALFPLLAPNIWHHHFGKISAFWALSFLVPFALRFGFDLALYEVLHTVLLEYIPFIILLLALFTVAGGVRMTGSLRGTPAVNTGLLLLGTVIASWMGTTGAAMLLIRPLLKANDDRRHKVHVVVFFIFLVANIGGSLTPLGDPPLFLGFLKGVDFFWTAQHMLLPMAMISVLLLAIFFAMDSYFYAREPARKKPAPRKKPEKIGIEGGINILLLVGVVGAVLLSGIWKPGISIEIYHVPVEIQNIARDVLLIGISLLSLKLTDNESRKLNAFSWFPILEVAKLFAGIFLTIIPAIAILRAGTSGALSGVVSAVTTPDGQPINYMYFWATGVLSSFLDNAPTYLVFFNTAGGDPQHLMHDLPTTLLAISAGAVFMGANTYIGNAPNFMVKAIAEERGIQMPSFFGYMAWSGLILVPLFVLTTLVFFL</sequence>
<feature type="transmembrane region" description="Helical" evidence="1">
    <location>
        <begin position="231"/>
        <end position="256"/>
    </location>
</feature>
<evidence type="ECO:0000313" key="4">
    <source>
        <dbReference type="Proteomes" id="UP000321523"/>
    </source>
</evidence>
<feature type="signal peptide" evidence="2">
    <location>
        <begin position="1"/>
        <end position="39"/>
    </location>
</feature>
<dbReference type="InterPro" id="IPR031566">
    <property type="entry name" value="CitMHS_2"/>
</dbReference>
<dbReference type="Proteomes" id="UP000321523">
    <property type="component" value="Unassembled WGS sequence"/>
</dbReference>
<keyword evidence="1" id="KW-0812">Transmembrane</keyword>
<comment type="caution">
    <text evidence="3">The sequence shown here is derived from an EMBL/GenBank/DDBJ whole genome shotgun (WGS) entry which is preliminary data.</text>
</comment>
<organism evidence="3 4">
    <name type="scientific">Skermanella aerolata</name>
    <dbReference type="NCBI Taxonomy" id="393310"/>
    <lineage>
        <taxon>Bacteria</taxon>
        <taxon>Pseudomonadati</taxon>
        <taxon>Pseudomonadota</taxon>
        <taxon>Alphaproteobacteria</taxon>
        <taxon>Rhodospirillales</taxon>
        <taxon>Azospirillaceae</taxon>
        <taxon>Skermanella</taxon>
    </lineage>
</organism>
<evidence type="ECO:0000256" key="1">
    <source>
        <dbReference type="SAM" id="Phobius"/>
    </source>
</evidence>
<proteinExistence type="predicted"/>
<keyword evidence="4" id="KW-1185">Reference proteome</keyword>
<dbReference type="Pfam" id="PF16980">
    <property type="entry name" value="CitMHS_2"/>
    <property type="match status" value="1"/>
</dbReference>
<evidence type="ECO:0000256" key="2">
    <source>
        <dbReference type="SAM" id="SignalP"/>
    </source>
</evidence>
<feature type="transmembrane region" description="Helical" evidence="1">
    <location>
        <begin position="277"/>
        <end position="295"/>
    </location>
</feature>
<evidence type="ECO:0000313" key="3">
    <source>
        <dbReference type="EMBL" id="GEO38610.1"/>
    </source>
</evidence>
<keyword evidence="1" id="KW-1133">Transmembrane helix</keyword>
<feature type="transmembrane region" description="Helical" evidence="1">
    <location>
        <begin position="89"/>
        <end position="107"/>
    </location>
</feature>
<keyword evidence="2" id="KW-0732">Signal</keyword>
<name>A0A512DQZ4_9PROT</name>
<dbReference type="RefSeq" id="WP_052832034.1">
    <property type="nucleotide sequence ID" value="NZ_BJYZ01000011.1"/>
</dbReference>